<dbReference type="PANTHER" id="PTHR34697">
    <property type="entry name" value="PHOSPHATIDYLGLYCEROL LYSYLTRANSFERASE"/>
    <property type="match status" value="1"/>
</dbReference>
<feature type="domain" description="Phosphatidylglycerol lysyltransferase C-terminal" evidence="7">
    <location>
        <begin position="156"/>
        <end position="451"/>
    </location>
</feature>
<evidence type="ECO:0000256" key="4">
    <source>
        <dbReference type="ARBA" id="ARBA00022989"/>
    </source>
</evidence>
<keyword evidence="9" id="KW-1185">Reference proteome</keyword>
<dbReference type="Proteomes" id="UP000316256">
    <property type="component" value="Unassembled WGS sequence"/>
</dbReference>
<evidence type="ECO:0000256" key="3">
    <source>
        <dbReference type="ARBA" id="ARBA00022692"/>
    </source>
</evidence>
<accession>A0A541B8G2</accession>
<sequence>MAVSHDGVTWVTVGSSGGRRVAGTRDRAAAFDVVGTSSRNARPSHNLAHYAGTVGLPAIVLVVLAVGTAKHFNGHHLWIFALAVAALFVARGVHLGRPVTAAHTATAAGTVLAALLIQATGHPVIALATLALSGLVLMWPTSSRPQPERLPSVHALVDRTVADPLAPFAMHSLKSYFFSADQSAVIGYHTRLGVAVVGGDPIGDPAHYPALVAQFQQFCRDRGWRIVVLGASEHRRDLWEAAVWPPLRAVPIGRDVVVEVGSFDMVGRRFRNLRQAVSRTRNAGLTTEVIAEANLPDELAAQLREIASQTHGGQAERGFSMILDHALDGRYPGMLIVLARDQDGVVQGFQRYAVAGRGTEISLDVPWRRKGAPNGIDERLSVAMIDYARDHGGKRVSLAFAAFPELFDEKDRGWLRQVMFNVIHLGDPLLALESLYRYLKKFHSLGDRRYALLSFRMLPIAAFALLTLEFVPHRKTD</sequence>
<evidence type="ECO:0000256" key="5">
    <source>
        <dbReference type="ARBA" id="ARBA00023136"/>
    </source>
</evidence>
<organism evidence="8 9">
    <name type="scientific">Rhodococcus spelaei</name>
    <dbReference type="NCBI Taxonomy" id="2546320"/>
    <lineage>
        <taxon>Bacteria</taxon>
        <taxon>Bacillati</taxon>
        <taxon>Actinomycetota</taxon>
        <taxon>Actinomycetes</taxon>
        <taxon>Mycobacteriales</taxon>
        <taxon>Nocardiaceae</taxon>
        <taxon>Rhodococcus</taxon>
    </lineage>
</organism>
<feature type="transmembrane region" description="Helical" evidence="6">
    <location>
        <begin position="450"/>
        <end position="471"/>
    </location>
</feature>
<dbReference type="AlphaFoldDB" id="A0A541B8G2"/>
<dbReference type="GO" id="GO:0005886">
    <property type="term" value="C:plasma membrane"/>
    <property type="evidence" value="ECO:0007669"/>
    <property type="project" value="UniProtKB-SubCell"/>
</dbReference>
<feature type="transmembrane region" description="Helical" evidence="6">
    <location>
        <begin position="123"/>
        <end position="140"/>
    </location>
</feature>
<comment type="subcellular location">
    <subcellularLocation>
        <location evidence="1">Cell membrane</location>
        <topology evidence="1">Multi-pass membrane protein</topology>
    </subcellularLocation>
</comment>
<reference evidence="8 9" key="1">
    <citation type="submission" date="2019-06" db="EMBL/GenBank/DDBJ databases">
        <title>Rhodococcus spaelei sp. nov., isolated from a cave.</title>
        <authorList>
            <person name="Lee S.D."/>
        </authorList>
    </citation>
    <scope>NUCLEOTIDE SEQUENCE [LARGE SCALE GENOMIC DNA]</scope>
    <source>
        <strain evidence="8 9">C9-5</strain>
    </source>
</reference>
<evidence type="ECO:0000313" key="9">
    <source>
        <dbReference type="Proteomes" id="UP000316256"/>
    </source>
</evidence>
<evidence type="ECO:0000256" key="6">
    <source>
        <dbReference type="SAM" id="Phobius"/>
    </source>
</evidence>
<dbReference type="InterPro" id="IPR051211">
    <property type="entry name" value="PG_lysyltransferase"/>
</dbReference>
<evidence type="ECO:0000259" key="7">
    <source>
        <dbReference type="Pfam" id="PF09924"/>
    </source>
</evidence>
<keyword evidence="4 6" id="KW-1133">Transmembrane helix</keyword>
<feature type="transmembrane region" description="Helical" evidence="6">
    <location>
        <begin position="47"/>
        <end position="69"/>
    </location>
</feature>
<dbReference type="Pfam" id="PF09924">
    <property type="entry name" value="LPG_synthase_C"/>
    <property type="match status" value="1"/>
</dbReference>
<evidence type="ECO:0000256" key="2">
    <source>
        <dbReference type="ARBA" id="ARBA00022475"/>
    </source>
</evidence>
<name>A0A541B8G2_9NOCA</name>
<keyword evidence="3 6" id="KW-0812">Transmembrane</keyword>
<proteinExistence type="predicted"/>
<dbReference type="OrthoDB" id="9801152at2"/>
<evidence type="ECO:0000313" key="8">
    <source>
        <dbReference type="EMBL" id="TQF68617.1"/>
    </source>
</evidence>
<dbReference type="GO" id="GO:0016755">
    <property type="term" value="F:aminoacyltransferase activity"/>
    <property type="evidence" value="ECO:0007669"/>
    <property type="project" value="TreeGrafter"/>
</dbReference>
<dbReference type="EMBL" id="VIGH01000005">
    <property type="protein sequence ID" value="TQF68617.1"/>
    <property type="molecule type" value="Genomic_DNA"/>
</dbReference>
<comment type="caution">
    <text evidence="8">The sequence shown here is derived from an EMBL/GenBank/DDBJ whole genome shotgun (WGS) entry which is preliminary data.</text>
</comment>
<dbReference type="PANTHER" id="PTHR34697:SF2">
    <property type="entry name" value="PHOSPHATIDYLGLYCEROL LYSYLTRANSFERASE"/>
    <property type="match status" value="1"/>
</dbReference>
<keyword evidence="5 6" id="KW-0472">Membrane</keyword>
<feature type="transmembrane region" description="Helical" evidence="6">
    <location>
        <begin position="75"/>
        <end position="93"/>
    </location>
</feature>
<dbReference type="GO" id="GO:0055091">
    <property type="term" value="P:phospholipid homeostasis"/>
    <property type="evidence" value="ECO:0007669"/>
    <property type="project" value="TreeGrafter"/>
</dbReference>
<keyword evidence="2" id="KW-1003">Cell membrane</keyword>
<gene>
    <name evidence="8" type="ORF">FK531_12425</name>
</gene>
<protein>
    <submittedName>
        <fullName evidence="8">DUF2156 domain-containing protein</fullName>
    </submittedName>
</protein>
<evidence type="ECO:0000256" key="1">
    <source>
        <dbReference type="ARBA" id="ARBA00004651"/>
    </source>
</evidence>
<dbReference type="InterPro" id="IPR024320">
    <property type="entry name" value="LPG_synthase_C"/>
</dbReference>